<gene>
    <name evidence="1" type="ORF">UFOVP80_22</name>
</gene>
<dbReference type="EMBL" id="LR796205">
    <property type="protein sequence ID" value="CAB4126523.1"/>
    <property type="molecule type" value="Genomic_DNA"/>
</dbReference>
<evidence type="ECO:0000313" key="1">
    <source>
        <dbReference type="EMBL" id="CAB4126523.1"/>
    </source>
</evidence>
<accession>A0A6J5KZY4</accession>
<name>A0A6J5KZY4_9CAUD</name>
<sequence length="192" mass="22729">MKKEKEIKEQVEMVKEVAAIQSEMSSLTTDKISETAPEAKDEYDVSEVKKKAEKENAIFIEPKIRMQAFGKLKPDWKKKRDYDWEYVKGSFQPEIVNGRPSMEPRKFWHCKWPGDQDCFWDIPVDRPVYVPRMIAKLLSGEKEDDTGIEAMKFHTFDYMERPTPYWKPDQFTHQFQPTGTNYRGRFVQIGAY</sequence>
<proteinExistence type="predicted"/>
<protein>
    <submittedName>
        <fullName evidence="1">Uncharacterized protein</fullName>
    </submittedName>
</protein>
<reference evidence="1" key="1">
    <citation type="submission" date="2020-04" db="EMBL/GenBank/DDBJ databases">
        <authorList>
            <person name="Chiriac C."/>
            <person name="Salcher M."/>
            <person name="Ghai R."/>
            <person name="Kavagutti S V."/>
        </authorList>
    </citation>
    <scope>NUCLEOTIDE SEQUENCE</scope>
</reference>
<organism evidence="1">
    <name type="scientific">uncultured Caudovirales phage</name>
    <dbReference type="NCBI Taxonomy" id="2100421"/>
    <lineage>
        <taxon>Viruses</taxon>
        <taxon>Duplodnaviria</taxon>
        <taxon>Heunggongvirae</taxon>
        <taxon>Uroviricota</taxon>
        <taxon>Caudoviricetes</taxon>
        <taxon>Peduoviridae</taxon>
        <taxon>Maltschvirus</taxon>
        <taxon>Maltschvirus maltsch</taxon>
    </lineage>
</organism>